<keyword evidence="2" id="KW-0689">Ribosomal protein</keyword>
<dbReference type="Gene3D" id="3.30.420.80">
    <property type="entry name" value="Ribosomal protein S11"/>
    <property type="match status" value="1"/>
</dbReference>
<dbReference type="GO" id="GO:0005840">
    <property type="term" value="C:ribosome"/>
    <property type="evidence" value="ECO:0007669"/>
    <property type="project" value="UniProtKB-KW"/>
</dbReference>
<evidence type="ECO:0000256" key="4">
    <source>
        <dbReference type="SAM" id="MobiDB-lite"/>
    </source>
</evidence>
<name>A0A0K9Q4F9_ZOSMR</name>
<dbReference type="STRING" id="29655.A0A0K9Q4F9"/>
<dbReference type="GO" id="GO:0008097">
    <property type="term" value="F:5S rRNA binding"/>
    <property type="evidence" value="ECO:0000318"/>
    <property type="project" value="GO_Central"/>
</dbReference>
<evidence type="ECO:0008006" key="7">
    <source>
        <dbReference type="Google" id="ProtNLM"/>
    </source>
</evidence>
<feature type="region of interest" description="Disordered" evidence="4">
    <location>
        <begin position="125"/>
        <end position="186"/>
    </location>
</feature>
<keyword evidence="3" id="KW-0687">Ribonucleoprotein</keyword>
<dbReference type="AlphaFoldDB" id="A0A0K9Q4F9"/>
<keyword evidence="6" id="KW-1185">Reference proteome</keyword>
<gene>
    <name evidence="5" type="ORF">ZOSMA_116G00820</name>
</gene>
<evidence type="ECO:0000256" key="2">
    <source>
        <dbReference type="ARBA" id="ARBA00022980"/>
    </source>
</evidence>
<comment type="similarity">
    <text evidence="1">Belongs to the universal ribosomal protein uL18 family.</text>
</comment>
<dbReference type="InterPro" id="IPR005484">
    <property type="entry name" value="Ribosomal_uL18_bac/plant/anim"/>
</dbReference>
<sequence>MARRLLLKISTRLSFQELPFLRLFSSSAQQHRSLLPFFTHPQPPAPHYPSNLLVDEDHLWLLSTKPNESDRSGQVVDGHGDDEESWFGFDEIDDMRLRRKLFYKIDRGSKEYDECSIRFYKTKSARNKERVPGRPAAADPGPFGGDIETNEKKERYKRGMDSGSQKSKSNTSRKENKEEHSNPRLVDCRIDESGFGRSSRGKFEKSNLGLNYIRDSAANNNVELNGAADRSCSTMEAVSRDGGSNRHLRTNDMDDAMMVVKRVRTPTYNQTTDPYHQPFCLDIHVTKGSVRACVVHRVTSRVVVVANSISKDMKFDLMSRKDSRACAAVGAALAQRAMADDIHNVVYTPRKGEKIEDKLLIVLQAIVDRGINVKVKLKKRKRSHFKKEATKEGHQHK</sequence>
<comment type="caution">
    <text evidence="5">The sequence shown here is derived from an EMBL/GenBank/DDBJ whole genome shotgun (WGS) entry which is preliminary data.</text>
</comment>
<dbReference type="InterPro" id="IPR036967">
    <property type="entry name" value="Ribosomal_uS11_sf"/>
</dbReference>
<feature type="compositionally biased region" description="Basic and acidic residues" evidence="4">
    <location>
        <begin position="149"/>
        <end position="160"/>
    </location>
</feature>
<dbReference type="GO" id="GO:0003735">
    <property type="term" value="F:structural constituent of ribosome"/>
    <property type="evidence" value="ECO:0007669"/>
    <property type="project" value="InterPro"/>
</dbReference>
<dbReference type="GO" id="GO:1990904">
    <property type="term" value="C:ribonucleoprotein complex"/>
    <property type="evidence" value="ECO:0007669"/>
    <property type="project" value="UniProtKB-KW"/>
</dbReference>
<evidence type="ECO:0000313" key="5">
    <source>
        <dbReference type="EMBL" id="KMZ75355.1"/>
    </source>
</evidence>
<proteinExistence type="inferred from homology"/>
<dbReference type="PANTHER" id="PTHR12899:SF7">
    <property type="entry name" value="EXPRESSED PROTEIN"/>
    <property type="match status" value="1"/>
</dbReference>
<dbReference type="Pfam" id="PF00861">
    <property type="entry name" value="Ribosomal_L18p"/>
    <property type="match status" value="1"/>
</dbReference>
<evidence type="ECO:0000256" key="3">
    <source>
        <dbReference type="ARBA" id="ARBA00023274"/>
    </source>
</evidence>
<dbReference type="PANTHER" id="PTHR12899">
    <property type="entry name" value="39S RIBOSOMAL PROTEIN L18, MITOCHONDRIAL"/>
    <property type="match status" value="1"/>
</dbReference>
<dbReference type="OrthoDB" id="1932324at2759"/>
<evidence type="ECO:0000313" key="6">
    <source>
        <dbReference type="Proteomes" id="UP000036987"/>
    </source>
</evidence>
<accession>A0A0K9Q4F9</accession>
<dbReference type="GO" id="GO:0006412">
    <property type="term" value="P:translation"/>
    <property type="evidence" value="ECO:0007669"/>
    <property type="project" value="InterPro"/>
</dbReference>
<dbReference type="Proteomes" id="UP000036987">
    <property type="component" value="Unassembled WGS sequence"/>
</dbReference>
<feature type="compositionally biased region" description="Basic and acidic residues" evidence="4">
    <location>
        <begin position="172"/>
        <end position="186"/>
    </location>
</feature>
<protein>
    <recommendedName>
        <fullName evidence="7">50S ribosomal protein L18</fullName>
    </recommendedName>
</protein>
<reference evidence="6" key="1">
    <citation type="journal article" date="2016" name="Nature">
        <title>The genome of the seagrass Zostera marina reveals angiosperm adaptation to the sea.</title>
        <authorList>
            <person name="Olsen J.L."/>
            <person name="Rouze P."/>
            <person name="Verhelst B."/>
            <person name="Lin Y.-C."/>
            <person name="Bayer T."/>
            <person name="Collen J."/>
            <person name="Dattolo E."/>
            <person name="De Paoli E."/>
            <person name="Dittami S."/>
            <person name="Maumus F."/>
            <person name="Michel G."/>
            <person name="Kersting A."/>
            <person name="Lauritano C."/>
            <person name="Lohaus R."/>
            <person name="Toepel M."/>
            <person name="Tonon T."/>
            <person name="Vanneste K."/>
            <person name="Amirebrahimi M."/>
            <person name="Brakel J."/>
            <person name="Bostroem C."/>
            <person name="Chovatia M."/>
            <person name="Grimwood J."/>
            <person name="Jenkins J.W."/>
            <person name="Jueterbock A."/>
            <person name="Mraz A."/>
            <person name="Stam W.T."/>
            <person name="Tice H."/>
            <person name="Bornberg-Bauer E."/>
            <person name="Green P.J."/>
            <person name="Pearson G.A."/>
            <person name="Procaccini G."/>
            <person name="Duarte C.M."/>
            <person name="Schmutz J."/>
            <person name="Reusch T.B.H."/>
            <person name="Van de Peer Y."/>
        </authorList>
    </citation>
    <scope>NUCLEOTIDE SEQUENCE [LARGE SCALE GENOMIC DNA]</scope>
    <source>
        <strain evidence="6">cv. Finnish</strain>
    </source>
</reference>
<dbReference type="EMBL" id="LFYR01000182">
    <property type="protein sequence ID" value="KMZ75355.1"/>
    <property type="molecule type" value="Genomic_DNA"/>
</dbReference>
<dbReference type="SUPFAM" id="SSF53137">
    <property type="entry name" value="Translational machinery components"/>
    <property type="match status" value="1"/>
</dbReference>
<organism evidence="5 6">
    <name type="scientific">Zostera marina</name>
    <name type="common">Eelgrass</name>
    <dbReference type="NCBI Taxonomy" id="29655"/>
    <lineage>
        <taxon>Eukaryota</taxon>
        <taxon>Viridiplantae</taxon>
        <taxon>Streptophyta</taxon>
        <taxon>Embryophyta</taxon>
        <taxon>Tracheophyta</taxon>
        <taxon>Spermatophyta</taxon>
        <taxon>Magnoliopsida</taxon>
        <taxon>Liliopsida</taxon>
        <taxon>Zosteraceae</taxon>
        <taxon>Zostera</taxon>
    </lineage>
</organism>
<evidence type="ECO:0000256" key="1">
    <source>
        <dbReference type="ARBA" id="ARBA00007116"/>
    </source>
</evidence>